<dbReference type="PANTHER" id="PTHR35894">
    <property type="entry name" value="GENERAL SECRETION PATHWAY PROTEIN A-RELATED"/>
    <property type="match status" value="1"/>
</dbReference>
<name>A0A0F0CQ33_9BACT</name>
<dbReference type="AlphaFoldDB" id="A0A0F0CQ33"/>
<keyword evidence="3" id="KW-1185">Reference proteome</keyword>
<dbReference type="CDD" id="cd00009">
    <property type="entry name" value="AAA"/>
    <property type="match status" value="1"/>
</dbReference>
<evidence type="ECO:0000259" key="1">
    <source>
        <dbReference type="SMART" id="SM00382"/>
    </source>
</evidence>
<comment type="caution">
    <text evidence="2">The sequence shown here is derived from an EMBL/GenBank/DDBJ whole genome shotgun (WGS) entry which is preliminary data.</text>
</comment>
<reference evidence="2 3" key="1">
    <citation type="submission" date="2015-02" db="EMBL/GenBank/DDBJ databases">
        <title>Single-cell genomics of uncultivated deep-branching MTB reveals a conserved set of magnetosome genes.</title>
        <authorList>
            <person name="Kolinko S."/>
            <person name="Richter M."/>
            <person name="Glockner F.O."/>
            <person name="Brachmann A."/>
            <person name="Schuler D."/>
        </authorList>
    </citation>
    <scope>NUCLEOTIDE SEQUENCE [LARGE SCALE GENOMIC DNA]</scope>
    <source>
        <strain evidence="2">SKK-01</strain>
    </source>
</reference>
<dbReference type="InterPro" id="IPR027417">
    <property type="entry name" value="P-loop_NTPase"/>
</dbReference>
<evidence type="ECO:0000313" key="2">
    <source>
        <dbReference type="EMBL" id="KJJ85372.1"/>
    </source>
</evidence>
<dbReference type="GO" id="GO:0016887">
    <property type="term" value="F:ATP hydrolysis activity"/>
    <property type="evidence" value="ECO:0007669"/>
    <property type="project" value="InterPro"/>
</dbReference>
<dbReference type="InterPro" id="IPR052026">
    <property type="entry name" value="ExeA_AAA_ATPase_DNA-bind"/>
</dbReference>
<dbReference type="Pfam" id="PF13401">
    <property type="entry name" value="AAA_22"/>
    <property type="match status" value="1"/>
</dbReference>
<dbReference type="Gene3D" id="3.40.50.300">
    <property type="entry name" value="P-loop containing nucleotide triphosphate hydrolases"/>
    <property type="match status" value="1"/>
</dbReference>
<evidence type="ECO:0000313" key="3">
    <source>
        <dbReference type="Proteomes" id="UP000033428"/>
    </source>
</evidence>
<gene>
    <name evidence="2" type="ORF">OMAG_000757</name>
</gene>
<accession>A0A0F0CQ33</accession>
<dbReference type="InterPro" id="IPR003593">
    <property type="entry name" value="AAA+_ATPase"/>
</dbReference>
<dbReference type="EMBL" id="JYNY01000172">
    <property type="protein sequence ID" value="KJJ85372.1"/>
    <property type="molecule type" value="Genomic_DNA"/>
</dbReference>
<sequence>MYLNFYGLKEYPFNVTSDPGFLYLSNAHKDAIDHILYGINERKGFIEITGEIGAGKTTICKAILNRLSDKVKTSFIVNPNLSATQLLETILSDFGYVPLHRDKGRLFRDFNKFLLEEFSNGNNVVLIIDEAQNLSNSVLETIRMLSNFETEKEKLLQIILVGQPELKNKLANAELTQLRQRISVNFHLTALSNDELKKYVEHRLNVAGSAEINFDPDAMDLLSKYSKGIPRVANMICDKALLLGFARNTKNINVEIMGTSIGDTEVR</sequence>
<dbReference type="PANTHER" id="PTHR35894:SF1">
    <property type="entry name" value="PHOSPHORIBULOKINASE _ URIDINE KINASE FAMILY"/>
    <property type="match status" value="1"/>
</dbReference>
<dbReference type="Proteomes" id="UP000033428">
    <property type="component" value="Unassembled WGS sequence"/>
</dbReference>
<protein>
    <submittedName>
        <fullName evidence="2">Peptidoglycan-binding domain 1 protein</fullName>
    </submittedName>
</protein>
<dbReference type="SMART" id="SM00382">
    <property type="entry name" value="AAA"/>
    <property type="match status" value="1"/>
</dbReference>
<dbReference type="InterPro" id="IPR049945">
    <property type="entry name" value="AAA_22"/>
</dbReference>
<feature type="domain" description="AAA+ ATPase" evidence="1">
    <location>
        <begin position="42"/>
        <end position="186"/>
    </location>
</feature>
<proteinExistence type="predicted"/>
<dbReference type="SUPFAM" id="SSF52540">
    <property type="entry name" value="P-loop containing nucleoside triphosphate hydrolases"/>
    <property type="match status" value="1"/>
</dbReference>
<organism evidence="2 3">
    <name type="scientific">Candidatus Omnitrophus magneticus</name>
    <dbReference type="NCBI Taxonomy" id="1609969"/>
    <lineage>
        <taxon>Bacteria</taxon>
        <taxon>Pseudomonadati</taxon>
        <taxon>Candidatus Omnitrophota</taxon>
        <taxon>Candidatus Omnitrophus</taxon>
    </lineage>
</organism>